<feature type="active site" description="Phosphohistidine intermediate" evidence="8">
    <location>
        <position position="448"/>
    </location>
</feature>
<dbReference type="GO" id="GO:0008976">
    <property type="term" value="F:polyphosphate kinase activity"/>
    <property type="evidence" value="ECO:0007669"/>
    <property type="project" value="UniProtKB-UniRule"/>
</dbReference>
<sequence length="714" mass="79843">MGEAADGAGAAPDLADPALYINRELSWLEFNRRVLALASDPEVPLLERLRFLCICSGNLDEFFEIRVAGLKQQAAHDAVQPGPDGLTPQEQLARIAERAHALVDEQYRVLNESLLPALAAEGIRFLRRDQWNPRQAAWIRRHFLRQVLPVLTPIGLDPAHPFPRVLNKGLHFIVSVEGEDAFGRRAGIAVVQAPRSLPRLIQLPAGVAEAPYDFVFLSSVIHAHVDELFPGMEVTGCYQFRVTRNSELFVDEEEVDNLLRALAGELPSRQYGDAVRLEVADNCPPAMARFLLRQFALGPDDLYRVNGPVNLNRLVTLPDLVDRPDLKYPPFTPGVPEALAGDGDPFEAIRRGDILLHHPYESFAPVQELVRRAAADPDVLAIKQTLYRTGEDSAIVEALLEAARAGKEVAVVVELRARFDEEANIDLATRLQEAGAHVVYGVVGYKTHAKMLLIVRREGRAVRRYAHLGTGNYHARTARAYTDFGLLTADPAVTDDVQRIFQQLTGLGRAVRLRKLLQAPFTLHGAILGHIRREAEHARAGRPARIVAKMNALVEPQVIRALYEASQAGVEIDLIVRGICCLRPGVAGVSERIRVRSVLGRFLEHHRVFYFENGGDPALYLSSADWMDRNFFRRVETCFPVEDEALRRRVWEEGLAVYLRDNTQAWELLPDGSYRRLRPGRQRPRAAQVLLLERLARPTPRSQGSRARRVVRGA</sequence>
<dbReference type="InterPro" id="IPR025198">
    <property type="entry name" value="PPK_N_dom"/>
</dbReference>
<dbReference type="Proteomes" id="UP000276634">
    <property type="component" value="Unassembled WGS sequence"/>
</dbReference>
<keyword evidence="4 8" id="KW-0547">Nucleotide-binding</keyword>
<evidence type="ECO:0000259" key="11">
    <source>
        <dbReference type="Pfam" id="PF13089"/>
    </source>
</evidence>
<dbReference type="EMBL" id="RJVI01000001">
    <property type="protein sequence ID" value="ROR34260.1"/>
    <property type="molecule type" value="Genomic_DNA"/>
</dbReference>
<dbReference type="CDD" id="cd09168">
    <property type="entry name" value="PLDc_PaPPK1_C2_like"/>
    <property type="match status" value="1"/>
</dbReference>
<dbReference type="Gene3D" id="3.30.870.10">
    <property type="entry name" value="Endonuclease Chain A"/>
    <property type="match status" value="2"/>
</dbReference>
<dbReference type="InterPro" id="IPR024953">
    <property type="entry name" value="PP_kinase_middle"/>
</dbReference>
<dbReference type="Pfam" id="PF13090">
    <property type="entry name" value="PP_kinase_C"/>
    <property type="match status" value="1"/>
</dbReference>
<evidence type="ECO:0000256" key="8">
    <source>
        <dbReference type="HAMAP-Rule" id="MF_00347"/>
    </source>
</evidence>
<dbReference type="NCBIfam" id="NF003917">
    <property type="entry name" value="PRK05443.1-1"/>
    <property type="match status" value="1"/>
</dbReference>
<dbReference type="GO" id="GO:0005524">
    <property type="term" value="F:ATP binding"/>
    <property type="evidence" value="ECO:0007669"/>
    <property type="project" value="UniProtKB-KW"/>
</dbReference>
<dbReference type="GO" id="GO:0046872">
    <property type="term" value="F:metal ion binding"/>
    <property type="evidence" value="ECO:0007669"/>
    <property type="project" value="UniProtKB-KW"/>
</dbReference>
<comment type="cofactor">
    <cofactor evidence="8">
        <name>Mg(2+)</name>
        <dbReference type="ChEBI" id="CHEBI:18420"/>
    </cofactor>
</comment>
<comment type="PTM">
    <text evidence="8 9">An intermediate of this reaction is the autophosphorylated ppk in which a phosphate is covalently linked to a histidine residue through a N-P bond.</text>
</comment>
<evidence type="ECO:0000256" key="3">
    <source>
        <dbReference type="ARBA" id="ARBA00022723"/>
    </source>
</evidence>
<evidence type="ECO:0000256" key="4">
    <source>
        <dbReference type="ARBA" id="ARBA00022741"/>
    </source>
</evidence>
<evidence type="ECO:0000256" key="6">
    <source>
        <dbReference type="ARBA" id="ARBA00022840"/>
    </source>
</evidence>
<dbReference type="SUPFAM" id="SSF143724">
    <property type="entry name" value="PHP14-like"/>
    <property type="match status" value="1"/>
</dbReference>
<feature type="domain" description="Polyphosphate kinase middle" evidence="10">
    <location>
        <begin position="135"/>
        <end position="316"/>
    </location>
</feature>
<dbReference type="NCBIfam" id="NF003921">
    <property type="entry name" value="PRK05443.2-2"/>
    <property type="match status" value="1"/>
</dbReference>
<evidence type="ECO:0000259" key="12">
    <source>
        <dbReference type="Pfam" id="PF13090"/>
    </source>
</evidence>
<proteinExistence type="inferred from homology"/>
<dbReference type="Pfam" id="PF13089">
    <property type="entry name" value="PP_kinase_N"/>
    <property type="match status" value="1"/>
</dbReference>
<reference evidence="14 15" key="1">
    <citation type="submission" date="2018-11" db="EMBL/GenBank/DDBJ databases">
        <title>Genomic Encyclopedia of Type Strains, Phase IV (KMG-IV): sequencing the most valuable type-strain genomes for metagenomic binning, comparative biology and taxonomic classification.</title>
        <authorList>
            <person name="Goeker M."/>
        </authorList>
    </citation>
    <scope>NUCLEOTIDE SEQUENCE [LARGE SCALE GENOMIC DNA]</scope>
    <source>
        <strain evidence="14 15">DSM 100275</strain>
    </source>
</reference>
<organism evidence="14 15">
    <name type="scientific">Inmirania thermothiophila</name>
    <dbReference type="NCBI Taxonomy" id="1750597"/>
    <lineage>
        <taxon>Bacteria</taxon>
        <taxon>Pseudomonadati</taxon>
        <taxon>Pseudomonadota</taxon>
        <taxon>Gammaproteobacteria</taxon>
        <taxon>Chromatiales</taxon>
        <taxon>Ectothiorhodospiraceae</taxon>
        <taxon>Inmirania</taxon>
    </lineage>
</organism>
<keyword evidence="15" id="KW-1185">Reference proteome</keyword>
<evidence type="ECO:0000256" key="5">
    <source>
        <dbReference type="ARBA" id="ARBA00022777"/>
    </source>
</evidence>
<dbReference type="InterPro" id="IPR025200">
    <property type="entry name" value="PPK_C_dom2"/>
</dbReference>
<dbReference type="InterPro" id="IPR036832">
    <property type="entry name" value="PPK_N_dom_sf"/>
</dbReference>
<keyword evidence="1 8" id="KW-0597">Phosphoprotein</keyword>
<protein>
    <recommendedName>
        <fullName evidence="8 9">Polyphosphate kinase</fullName>
        <ecNumber evidence="8 9">2.7.4.1</ecNumber>
    </recommendedName>
    <alternativeName>
        <fullName evidence="8">ATP-polyphosphate phosphotransferase</fullName>
    </alternativeName>
    <alternativeName>
        <fullName evidence="8">Polyphosphoric acid kinase</fullName>
    </alternativeName>
</protein>
<feature type="binding site" evidence="8">
    <location>
        <position position="58"/>
    </location>
    <ligand>
        <name>ATP</name>
        <dbReference type="ChEBI" id="CHEBI:30616"/>
    </ligand>
</feature>
<feature type="binding site" evidence="8">
    <location>
        <position position="388"/>
    </location>
    <ligand>
        <name>Mg(2+)</name>
        <dbReference type="ChEBI" id="CHEBI:18420"/>
    </ligand>
</feature>
<dbReference type="PIRSF" id="PIRSF015589">
    <property type="entry name" value="PP_kinase"/>
    <property type="match status" value="1"/>
</dbReference>
<keyword evidence="7 8" id="KW-0460">Magnesium</keyword>
<keyword evidence="6 8" id="KW-0067">ATP-binding</keyword>
<dbReference type="InterPro" id="IPR036830">
    <property type="entry name" value="PP_kinase_middle_dom_sf"/>
</dbReference>
<comment type="similarity">
    <text evidence="8 9">Belongs to the polyphosphate kinase 1 (PPK1) family.</text>
</comment>
<dbReference type="InterPro" id="IPR003414">
    <property type="entry name" value="PP_kinase"/>
</dbReference>
<dbReference type="SUPFAM" id="SSF56024">
    <property type="entry name" value="Phospholipase D/nuclease"/>
    <property type="match status" value="2"/>
</dbReference>
<dbReference type="FunFam" id="3.30.870.10:FF:000001">
    <property type="entry name" value="Polyphosphate kinase"/>
    <property type="match status" value="1"/>
</dbReference>
<dbReference type="Pfam" id="PF02503">
    <property type="entry name" value="PP_kinase"/>
    <property type="match status" value="1"/>
</dbReference>
<keyword evidence="5 8" id="KW-0418">Kinase</keyword>
<name>A0A3N1Y679_9GAMM</name>
<keyword evidence="2 8" id="KW-0808">Transferase</keyword>
<dbReference type="AlphaFoldDB" id="A0A3N1Y679"/>
<feature type="binding site" evidence="8">
    <location>
        <position position="418"/>
    </location>
    <ligand>
        <name>Mg(2+)</name>
        <dbReference type="ChEBI" id="CHEBI:18420"/>
    </ligand>
</feature>
<dbReference type="Gene3D" id="1.20.58.310">
    <property type="entry name" value="Polyphosphate kinase N-terminal domain"/>
    <property type="match status" value="1"/>
</dbReference>
<dbReference type="CDD" id="cd09165">
    <property type="entry name" value="PLDc_PaPPK1_C1_like"/>
    <property type="match status" value="1"/>
</dbReference>
<feature type="domain" description="Polyphosphate kinase N-terminal" evidence="11">
    <location>
        <begin position="20"/>
        <end position="125"/>
    </location>
</feature>
<gene>
    <name evidence="8" type="primary">ppk</name>
    <name evidence="14" type="ORF">EDC57_0156</name>
</gene>
<evidence type="ECO:0000313" key="15">
    <source>
        <dbReference type="Proteomes" id="UP000276634"/>
    </source>
</evidence>
<dbReference type="NCBIfam" id="TIGR03705">
    <property type="entry name" value="poly_P_kin"/>
    <property type="match status" value="1"/>
</dbReference>
<feature type="domain" description="Polyphosphate kinase C-terminal" evidence="13">
    <location>
        <begin position="346"/>
        <end position="507"/>
    </location>
</feature>
<evidence type="ECO:0000259" key="10">
    <source>
        <dbReference type="Pfam" id="PF02503"/>
    </source>
</evidence>
<dbReference type="PANTHER" id="PTHR30218">
    <property type="entry name" value="POLYPHOSPHATE KINASE"/>
    <property type="match status" value="1"/>
</dbReference>
<dbReference type="PANTHER" id="PTHR30218:SF0">
    <property type="entry name" value="POLYPHOSPHATE KINASE"/>
    <property type="match status" value="1"/>
</dbReference>
<comment type="catalytic activity">
    <reaction evidence="8 9">
        <text>[phosphate](n) + ATP = [phosphate](n+1) + ADP</text>
        <dbReference type="Rhea" id="RHEA:19573"/>
        <dbReference type="Rhea" id="RHEA-COMP:9859"/>
        <dbReference type="Rhea" id="RHEA-COMP:14280"/>
        <dbReference type="ChEBI" id="CHEBI:16838"/>
        <dbReference type="ChEBI" id="CHEBI:30616"/>
        <dbReference type="ChEBI" id="CHEBI:456216"/>
        <dbReference type="EC" id="2.7.4.1"/>
    </reaction>
</comment>
<evidence type="ECO:0000256" key="7">
    <source>
        <dbReference type="ARBA" id="ARBA00022842"/>
    </source>
</evidence>
<dbReference type="Pfam" id="PF17941">
    <property type="entry name" value="PP_kinase_C_1"/>
    <property type="match status" value="1"/>
</dbReference>
<dbReference type="HAMAP" id="MF_00347">
    <property type="entry name" value="Polyphosphate_kinase"/>
    <property type="match status" value="1"/>
</dbReference>
<evidence type="ECO:0000256" key="2">
    <source>
        <dbReference type="ARBA" id="ARBA00022679"/>
    </source>
</evidence>
<evidence type="ECO:0000313" key="14">
    <source>
        <dbReference type="EMBL" id="ROR34260.1"/>
    </source>
</evidence>
<dbReference type="GO" id="GO:0006799">
    <property type="term" value="P:polyphosphate biosynthetic process"/>
    <property type="evidence" value="ECO:0007669"/>
    <property type="project" value="UniProtKB-UniRule"/>
</dbReference>
<dbReference type="InterPro" id="IPR041108">
    <property type="entry name" value="PP_kinase_C_1"/>
</dbReference>
<evidence type="ECO:0000256" key="1">
    <source>
        <dbReference type="ARBA" id="ARBA00022553"/>
    </source>
</evidence>
<dbReference type="NCBIfam" id="NF003918">
    <property type="entry name" value="PRK05443.1-2"/>
    <property type="match status" value="1"/>
</dbReference>
<keyword evidence="3 8" id="KW-0479">Metal-binding</keyword>
<feature type="domain" description="Polyphosphate kinase C-terminal" evidence="12">
    <location>
        <begin position="516"/>
        <end position="688"/>
    </location>
</feature>
<comment type="function">
    <text evidence="8 9">Catalyzes the reversible transfer of the terminal phosphate of ATP to form a long-chain polyphosphate (polyP).</text>
</comment>
<dbReference type="GO" id="GO:0009358">
    <property type="term" value="C:polyphosphate kinase complex"/>
    <property type="evidence" value="ECO:0007669"/>
    <property type="project" value="InterPro"/>
</dbReference>
<feature type="binding site" evidence="8">
    <location>
        <position position="605"/>
    </location>
    <ligand>
        <name>ATP</name>
        <dbReference type="ChEBI" id="CHEBI:30616"/>
    </ligand>
</feature>
<evidence type="ECO:0000259" key="13">
    <source>
        <dbReference type="Pfam" id="PF17941"/>
    </source>
</evidence>
<feature type="binding site" evidence="8">
    <location>
        <position position="481"/>
    </location>
    <ligand>
        <name>ATP</name>
        <dbReference type="ChEBI" id="CHEBI:30616"/>
    </ligand>
</feature>
<accession>A0A3N1Y679</accession>
<dbReference type="OrthoDB" id="9761456at2"/>
<dbReference type="SUPFAM" id="SSF140356">
    <property type="entry name" value="PPK N-terminal domain-like"/>
    <property type="match status" value="1"/>
</dbReference>
<comment type="caution">
    <text evidence="14">The sequence shown here is derived from an EMBL/GenBank/DDBJ whole genome shotgun (WGS) entry which is preliminary data.</text>
</comment>
<dbReference type="Gene3D" id="3.30.1840.10">
    <property type="entry name" value="Polyphosphate kinase middle domain"/>
    <property type="match status" value="1"/>
</dbReference>
<evidence type="ECO:0000256" key="9">
    <source>
        <dbReference type="RuleBase" id="RU003800"/>
    </source>
</evidence>
<dbReference type="EC" id="2.7.4.1" evidence="8 9"/>
<feature type="binding site" evidence="8">
    <location>
        <position position="577"/>
    </location>
    <ligand>
        <name>ATP</name>
        <dbReference type="ChEBI" id="CHEBI:30616"/>
    </ligand>
</feature>
<dbReference type="RefSeq" id="WP_123399283.1">
    <property type="nucleotide sequence ID" value="NZ_RJVI01000001.1"/>
</dbReference>